<organism evidence="3 4">
    <name type="scientific">Desulfatibacillum alkenivorans DSM 16219</name>
    <dbReference type="NCBI Taxonomy" id="1121393"/>
    <lineage>
        <taxon>Bacteria</taxon>
        <taxon>Pseudomonadati</taxon>
        <taxon>Thermodesulfobacteriota</taxon>
        <taxon>Desulfobacteria</taxon>
        <taxon>Desulfobacterales</taxon>
        <taxon>Desulfatibacillaceae</taxon>
        <taxon>Desulfatibacillum</taxon>
    </lineage>
</organism>
<feature type="signal peptide" evidence="1">
    <location>
        <begin position="1"/>
        <end position="20"/>
    </location>
</feature>
<dbReference type="RefSeq" id="WP_073476137.1">
    <property type="nucleotide sequence ID" value="NZ_FQZU01000013.1"/>
</dbReference>
<protein>
    <recommendedName>
        <fullName evidence="2">DUF2059 domain-containing protein</fullName>
    </recommendedName>
</protein>
<dbReference type="STRING" id="1121393.SAMN02745216_02461"/>
<dbReference type="AlphaFoldDB" id="A0A1M6MWK7"/>
<keyword evidence="4" id="KW-1185">Reference proteome</keyword>
<dbReference type="Proteomes" id="UP000183994">
    <property type="component" value="Unassembled WGS sequence"/>
</dbReference>
<dbReference type="EMBL" id="FQZU01000013">
    <property type="protein sequence ID" value="SHJ87663.1"/>
    <property type="molecule type" value="Genomic_DNA"/>
</dbReference>
<name>A0A1M6MWK7_9BACT</name>
<evidence type="ECO:0000256" key="1">
    <source>
        <dbReference type="SAM" id="SignalP"/>
    </source>
</evidence>
<feature type="chain" id="PRO_5012296840" description="DUF2059 domain-containing protein" evidence="1">
    <location>
        <begin position="21"/>
        <end position="294"/>
    </location>
</feature>
<evidence type="ECO:0000259" key="2">
    <source>
        <dbReference type="Pfam" id="PF09832"/>
    </source>
</evidence>
<keyword evidence="1" id="KW-0732">Signal</keyword>
<gene>
    <name evidence="3" type="ORF">SAMN02745216_02461</name>
</gene>
<accession>A0A1M6MWK7</accession>
<dbReference type="OrthoDB" id="6193639at2"/>
<evidence type="ECO:0000313" key="4">
    <source>
        <dbReference type="Proteomes" id="UP000183994"/>
    </source>
</evidence>
<proteinExistence type="predicted"/>
<feature type="domain" description="DUF2059" evidence="2">
    <location>
        <begin position="93"/>
        <end position="140"/>
    </location>
</feature>
<sequence length="294" mass="32682">MKKYALAVFLIAACLCSCTAASVRSKASVDEIRDLMVKSGIEQQFQSIEDQWKEGIEGAMEDAMISGRSQNNEAVQEMVSRLSEALIESMDAQRFHDLVFQNIQDKMNSREVAFVADWFSTPLGKKIVKIEQDYTEVGGAATAASVGLALARHDNPKTRSDLIKEYIKATALMDRLYVLMENMAFAIALPMIMASPQEDISVDDVRSLVLGQLQAQRPVFETQCYYDNVVCYMGLSDEELEEYIRFTKAKETQKLLSAMMDSMEQGLQEVGDKAGKAAAEVVKDIRENGPGKKA</sequence>
<evidence type="ECO:0000313" key="3">
    <source>
        <dbReference type="EMBL" id="SHJ87663.1"/>
    </source>
</evidence>
<dbReference type="InterPro" id="IPR018637">
    <property type="entry name" value="DUF2059"/>
</dbReference>
<reference evidence="4" key="1">
    <citation type="submission" date="2016-11" db="EMBL/GenBank/DDBJ databases">
        <authorList>
            <person name="Varghese N."/>
            <person name="Submissions S."/>
        </authorList>
    </citation>
    <scope>NUCLEOTIDE SEQUENCE [LARGE SCALE GENOMIC DNA]</scope>
    <source>
        <strain evidence="4">DSM 16219</strain>
    </source>
</reference>
<dbReference type="Pfam" id="PF09832">
    <property type="entry name" value="DUF2059"/>
    <property type="match status" value="1"/>
</dbReference>